<comment type="caution">
    <text evidence="11">The sequence shown here is derived from an EMBL/GenBank/DDBJ whole genome shotgun (WGS) entry which is preliminary data.</text>
</comment>
<keyword evidence="3 9" id="KW-0813">Transport</keyword>
<comment type="caution">
    <text evidence="9">Lacks conserved residue(s) required for the propagation of feature annotation.</text>
</comment>
<dbReference type="PROSITE" id="PS51012">
    <property type="entry name" value="ABC_TM2"/>
    <property type="match status" value="1"/>
</dbReference>
<evidence type="ECO:0000256" key="4">
    <source>
        <dbReference type="ARBA" id="ARBA00022475"/>
    </source>
</evidence>
<evidence type="ECO:0000259" key="10">
    <source>
        <dbReference type="PROSITE" id="PS51012"/>
    </source>
</evidence>
<evidence type="ECO:0000256" key="5">
    <source>
        <dbReference type="ARBA" id="ARBA00022519"/>
    </source>
</evidence>
<evidence type="ECO:0000256" key="9">
    <source>
        <dbReference type="RuleBase" id="RU361157"/>
    </source>
</evidence>
<dbReference type="GeneID" id="43346608"/>
<proteinExistence type="inferred from homology"/>
<keyword evidence="6 9" id="KW-0812">Transmembrane</keyword>
<evidence type="ECO:0000313" key="11">
    <source>
        <dbReference type="EMBL" id="EOS54055.1"/>
    </source>
</evidence>
<dbReference type="STRING" id="1235795.C812_03686"/>
<dbReference type="EMBL" id="ASSZ01000034">
    <property type="protein sequence ID" value="EOS54055.1"/>
    <property type="molecule type" value="Genomic_DNA"/>
</dbReference>
<dbReference type="AlphaFoldDB" id="R9L5U9"/>
<dbReference type="Proteomes" id="UP000019598">
    <property type="component" value="Unassembled WGS sequence"/>
</dbReference>
<evidence type="ECO:0000256" key="1">
    <source>
        <dbReference type="ARBA" id="ARBA00004429"/>
    </source>
</evidence>
<dbReference type="GO" id="GO:0015920">
    <property type="term" value="P:lipopolysaccharide transport"/>
    <property type="evidence" value="ECO:0007669"/>
    <property type="project" value="TreeGrafter"/>
</dbReference>
<evidence type="ECO:0000256" key="8">
    <source>
        <dbReference type="ARBA" id="ARBA00023136"/>
    </source>
</evidence>
<evidence type="ECO:0000256" key="2">
    <source>
        <dbReference type="ARBA" id="ARBA00007783"/>
    </source>
</evidence>
<feature type="domain" description="ABC transmembrane type-2" evidence="10">
    <location>
        <begin position="35"/>
        <end position="253"/>
    </location>
</feature>
<comment type="subcellular location">
    <subcellularLocation>
        <location evidence="1">Cell inner membrane</location>
        <topology evidence="1">Multi-pass membrane protein</topology>
    </subcellularLocation>
    <subcellularLocation>
        <location evidence="9">Cell membrane</location>
        <topology evidence="9">Multi-pass membrane protein</topology>
    </subcellularLocation>
</comment>
<dbReference type="GO" id="GO:0140359">
    <property type="term" value="F:ABC-type transporter activity"/>
    <property type="evidence" value="ECO:0007669"/>
    <property type="project" value="InterPro"/>
</dbReference>
<dbReference type="RefSeq" id="WP_016314078.1">
    <property type="nucleotide sequence ID" value="NZ_KE159655.1"/>
</dbReference>
<feature type="transmembrane region" description="Helical" evidence="9">
    <location>
        <begin position="142"/>
        <end position="169"/>
    </location>
</feature>
<dbReference type="GO" id="GO:0043190">
    <property type="term" value="C:ATP-binding cassette (ABC) transporter complex"/>
    <property type="evidence" value="ECO:0007669"/>
    <property type="project" value="InterPro"/>
</dbReference>
<keyword evidence="4 9" id="KW-1003">Cell membrane</keyword>
<accession>R9L5U9</accession>
<sequence length="261" mass="29963">MNKYLIHFMTFKKFYYLFTILVNRDIKKKYKGSVLGILWSLINPLLNMIVLTIVFSTIFKNSIDNFPVYLLSGRLLYSFFEGATSASLKSIINSSSLLKKVYVPKYLMTLSGVTSNFITFLISLIALMFVMIATGAEVNFYILYAPVFLLLLFVFVCGLSLVLSTITIFFRDLVYIYQVITHILVYTSAIFYPSSIIPEKFQFILLINPVFHYISGFRQAVYLGAPPDLMNLLICFLLAIISLFIGVLVFEKNQDKFILYI</sequence>
<evidence type="ECO:0000256" key="7">
    <source>
        <dbReference type="ARBA" id="ARBA00022989"/>
    </source>
</evidence>
<feature type="transmembrane region" description="Helical" evidence="9">
    <location>
        <begin position="106"/>
        <end position="130"/>
    </location>
</feature>
<dbReference type="HOGENOM" id="CLU_060703_2_0_9"/>
<keyword evidence="5" id="KW-0997">Cell inner membrane</keyword>
<evidence type="ECO:0000256" key="6">
    <source>
        <dbReference type="ARBA" id="ARBA00022692"/>
    </source>
</evidence>
<keyword evidence="7 9" id="KW-1133">Transmembrane helix</keyword>
<reference evidence="11 12" key="1">
    <citation type="submission" date="2013-04" db="EMBL/GenBank/DDBJ databases">
        <title>The Genome Sequence of Paenibacillus barengoltzii G22.</title>
        <authorList>
            <consortium name="The Broad Institute Genomics Platform"/>
            <consortium name="The Broad Institute Genome Sequencing Center for Infectious Disease"/>
            <person name="Earl A."/>
            <person name="Xavier R."/>
            <person name="Elson C."/>
            <person name="Duck W."/>
            <person name="Walker B."/>
            <person name="Young S."/>
            <person name="Zeng Q."/>
            <person name="Gargeya S."/>
            <person name="Fitzgerald M."/>
            <person name="Haas B."/>
            <person name="Abouelleil A."/>
            <person name="Allen A.W."/>
            <person name="Alvarado L."/>
            <person name="Arachchi H.M."/>
            <person name="Berlin A.M."/>
            <person name="Chapman S.B."/>
            <person name="Gainer-Dewar J."/>
            <person name="Goldberg J."/>
            <person name="Griggs A."/>
            <person name="Gujja S."/>
            <person name="Hansen M."/>
            <person name="Howarth C."/>
            <person name="Imamovic A."/>
            <person name="Ireland A."/>
            <person name="Larimer J."/>
            <person name="McCowan C."/>
            <person name="Murphy C."/>
            <person name="Pearson M."/>
            <person name="Poon T.W."/>
            <person name="Priest M."/>
            <person name="Roberts A."/>
            <person name="Saif S."/>
            <person name="Shea T."/>
            <person name="Sisk P."/>
            <person name="Sykes S."/>
            <person name="Wortman J."/>
            <person name="Nusbaum C."/>
            <person name="Birren B."/>
        </authorList>
    </citation>
    <scope>NUCLEOTIDE SEQUENCE [LARGE SCALE GENOMIC DNA]</scope>
    <source>
        <strain evidence="11 12">G22</strain>
    </source>
</reference>
<dbReference type="InterPro" id="IPR000412">
    <property type="entry name" value="ABC_2_transport"/>
</dbReference>
<feature type="transmembrane region" description="Helical" evidence="9">
    <location>
        <begin position="34"/>
        <end position="59"/>
    </location>
</feature>
<name>R9L5U9_9BACL</name>
<dbReference type="PANTHER" id="PTHR30413:SF8">
    <property type="entry name" value="TRANSPORT PERMEASE PROTEIN"/>
    <property type="match status" value="1"/>
</dbReference>
<protein>
    <recommendedName>
        <fullName evidence="9">Transport permease protein</fullName>
    </recommendedName>
</protein>
<dbReference type="Pfam" id="PF01061">
    <property type="entry name" value="ABC2_membrane"/>
    <property type="match status" value="1"/>
</dbReference>
<dbReference type="PATRIC" id="fig|1235795.3.peg.3649"/>
<keyword evidence="8 9" id="KW-0472">Membrane</keyword>
<feature type="transmembrane region" description="Helical" evidence="9">
    <location>
        <begin position="229"/>
        <end position="250"/>
    </location>
</feature>
<dbReference type="InterPro" id="IPR047817">
    <property type="entry name" value="ABC2_TM_bact-type"/>
</dbReference>
<organism evidence="11 12">
    <name type="scientific">Paenibacillus barengoltzii G22</name>
    <dbReference type="NCBI Taxonomy" id="1235795"/>
    <lineage>
        <taxon>Bacteria</taxon>
        <taxon>Bacillati</taxon>
        <taxon>Bacillota</taxon>
        <taxon>Bacilli</taxon>
        <taxon>Bacillales</taxon>
        <taxon>Paenibacillaceae</taxon>
        <taxon>Paenibacillus</taxon>
    </lineage>
</organism>
<gene>
    <name evidence="11" type="ORF">C812_03686</name>
</gene>
<evidence type="ECO:0000256" key="3">
    <source>
        <dbReference type="ARBA" id="ARBA00022448"/>
    </source>
</evidence>
<dbReference type="OrthoDB" id="9794365at2"/>
<dbReference type="PANTHER" id="PTHR30413">
    <property type="entry name" value="INNER MEMBRANE TRANSPORT PERMEASE"/>
    <property type="match status" value="1"/>
</dbReference>
<dbReference type="PRINTS" id="PR00164">
    <property type="entry name" value="ABC2TRNSPORT"/>
</dbReference>
<dbReference type="InterPro" id="IPR013525">
    <property type="entry name" value="ABC2_TM"/>
</dbReference>
<comment type="similarity">
    <text evidence="2 9">Belongs to the ABC-2 integral membrane protein family.</text>
</comment>
<feature type="transmembrane region" description="Helical" evidence="9">
    <location>
        <begin position="175"/>
        <end position="192"/>
    </location>
</feature>
<evidence type="ECO:0000313" key="12">
    <source>
        <dbReference type="Proteomes" id="UP000019598"/>
    </source>
</evidence>
<dbReference type="PIRSF" id="PIRSF006648">
    <property type="entry name" value="DrrB"/>
    <property type="match status" value="1"/>
</dbReference>